<proteinExistence type="predicted"/>
<dbReference type="InterPro" id="IPR006016">
    <property type="entry name" value="UspA"/>
</dbReference>
<evidence type="ECO:0000313" key="3">
    <source>
        <dbReference type="Proteomes" id="UP000006073"/>
    </source>
</evidence>
<dbReference type="eggNOG" id="ENOG5032STP">
    <property type="taxonomic scope" value="Bacteria"/>
</dbReference>
<dbReference type="SUPFAM" id="SSF52402">
    <property type="entry name" value="Adenine nucleotide alpha hydrolases-like"/>
    <property type="match status" value="1"/>
</dbReference>
<dbReference type="Pfam" id="PF00582">
    <property type="entry name" value="Usp"/>
    <property type="match status" value="1"/>
</dbReference>
<dbReference type="RefSeq" id="WP_009032448.1">
    <property type="nucleotide sequence ID" value="NZ_ALWO02000023.1"/>
</dbReference>
<dbReference type="AlphaFoldDB" id="S2E1W8"/>
<name>S2E1W8_INDAL</name>
<dbReference type="STRING" id="1189612.A33Q_1125"/>
<protein>
    <recommendedName>
        <fullName evidence="1">UspA domain-containing protein</fullName>
    </recommendedName>
</protein>
<dbReference type="EMBL" id="ALWO02000023">
    <property type="protein sequence ID" value="EOZ98471.1"/>
    <property type="molecule type" value="Genomic_DNA"/>
</dbReference>
<reference evidence="2 3" key="1">
    <citation type="journal article" date="2013" name="Genome Announc.">
        <title>Draft Genome Sequence of Indibacter alkaliphilus Strain LW1T, Isolated from Lonar Lake, a Haloalkaline Lake in the Buldana District of Maharashtra, India.</title>
        <authorList>
            <person name="Singh A."/>
            <person name="Kumar Jangir P."/>
            <person name="Sharma R."/>
            <person name="Singh A."/>
            <person name="Kumar Pinnaka A."/>
            <person name="Shivaji S."/>
        </authorList>
    </citation>
    <scope>NUCLEOTIDE SEQUENCE [LARGE SCALE GENOMIC DNA]</scope>
    <source>
        <strain evidence="3">CCUG 57479 / KCTC 22604 / LW1</strain>
    </source>
</reference>
<dbReference type="OrthoDB" id="835770at2"/>
<sequence>MSLKLIVPIDFSKYSLQQLRLAAAWKEKYGIEIMILHKVDLVFPSLANADLRLKMEYNLKREAKNNINELLEEVGLDINNETQIISGSLIEFFKNSPKVSKDDIIVLGIKGLDTFSRILIGSTATQLIDNLEHVIIGIPLDLKELVPEKLMIGTHYRKKIEPQVLRKLLSLFGSTLSYVELVSIIKSEDDAKEGGHYLSGIKSLIEDIVPSHFKLIEDKNPLEGLKKVYEEMEHSMLVVQRGSRSFSDQVSRKFLINELVYNSFAPIIILP</sequence>
<organism evidence="2 3">
    <name type="scientific">Indibacter alkaliphilus (strain CCUG 57479 / KCTC 22604 / LW1)</name>
    <dbReference type="NCBI Taxonomy" id="1189612"/>
    <lineage>
        <taxon>Bacteria</taxon>
        <taxon>Pseudomonadati</taxon>
        <taxon>Bacteroidota</taxon>
        <taxon>Cytophagia</taxon>
        <taxon>Cytophagales</taxon>
        <taxon>Cyclobacteriaceae</taxon>
    </lineage>
</organism>
<gene>
    <name evidence="2" type="ORF">A33Q_1125</name>
</gene>
<accession>S2E1W8</accession>
<evidence type="ECO:0000259" key="1">
    <source>
        <dbReference type="Pfam" id="PF00582"/>
    </source>
</evidence>
<feature type="domain" description="UspA" evidence="1">
    <location>
        <begin position="3"/>
        <end position="130"/>
    </location>
</feature>
<comment type="caution">
    <text evidence="2">The sequence shown here is derived from an EMBL/GenBank/DDBJ whole genome shotgun (WGS) entry which is preliminary data.</text>
</comment>
<dbReference type="Proteomes" id="UP000006073">
    <property type="component" value="Unassembled WGS sequence"/>
</dbReference>
<dbReference type="InterPro" id="IPR014729">
    <property type="entry name" value="Rossmann-like_a/b/a_fold"/>
</dbReference>
<keyword evidence="3" id="KW-1185">Reference proteome</keyword>
<dbReference type="CDD" id="cd00293">
    <property type="entry name" value="USP-like"/>
    <property type="match status" value="1"/>
</dbReference>
<dbReference type="Gene3D" id="3.40.50.620">
    <property type="entry name" value="HUPs"/>
    <property type="match status" value="1"/>
</dbReference>
<evidence type="ECO:0000313" key="2">
    <source>
        <dbReference type="EMBL" id="EOZ98471.1"/>
    </source>
</evidence>